<name>A0A835Y6G1_9CHLO</name>
<proteinExistence type="inferred from homology"/>
<dbReference type="InterPro" id="IPR051091">
    <property type="entry name" value="O-Glucosyltr/Glycosyltrsf_90"/>
</dbReference>
<comment type="similarity">
    <text evidence="1">Belongs to the glycosyltransferase 90 family.</text>
</comment>
<dbReference type="OrthoDB" id="541052at2759"/>
<gene>
    <name evidence="4" type="ORF">HYH03_006208</name>
</gene>
<organism evidence="4 5">
    <name type="scientific">Edaphochlamys debaryana</name>
    <dbReference type="NCBI Taxonomy" id="47281"/>
    <lineage>
        <taxon>Eukaryota</taxon>
        <taxon>Viridiplantae</taxon>
        <taxon>Chlorophyta</taxon>
        <taxon>core chlorophytes</taxon>
        <taxon>Chlorophyceae</taxon>
        <taxon>CS clade</taxon>
        <taxon>Chlamydomonadales</taxon>
        <taxon>Chlamydomonadales incertae sedis</taxon>
        <taxon>Edaphochlamys</taxon>
    </lineage>
</organism>
<comment type="caution">
    <text evidence="4">The sequence shown here is derived from an EMBL/GenBank/DDBJ whole genome shotgun (WGS) entry which is preliminary data.</text>
</comment>
<dbReference type="InterPro" id="IPR006598">
    <property type="entry name" value="CAP10"/>
</dbReference>
<dbReference type="Pfam" id="PF05686">
    <property type="entry name" value="Glyco_transf_90"/>
    <property type="match status" value="1"/>
</dbReference>
<reference evidence="4" key="1">
    <citation type="journal article" date="2020" name="bioRxiv">
        <title>Comparative genomics of Chlamydomonas.</title>
        <authorList>
            <person name="Craig R.J."/>
            <person name="Hasan A.R."/>
            <person name="Ness R.W."/>
            <person name="Keightley P.D."/>
        </authorList>
    </citation>
    <scope>NUCLEOTIDE SEQUENCE</scope>
    <source>
        <strain evidence="4">CCAP 11/70</strain>
    </source>
</reference>
<feature type="domain" description="Glycosyl transferase CAP10" evidence="3">
    <location>
        <begin position="44"/>
        <end position="281"/>
    </location>
</feature>
<keyword evidence="2" id="KW-0808">Transferase</keyword>
<evidence type="ECO:0000313" key="4">
    <source>
        <dbReference type="EMBL" id="KAG2495608.1"/>
    </source>
</evidence>
<dbReference type="Proteomes" id="UP000612055">
    <property type="component" value="Unassembled WGS sequence"/>
</dbReference>
<dbReference type="AlphaFoldDB" id="A0A835Y6G1"/>
<evidence type="ECO:0000259" key="3">
    <source>
        <dbReference type="SMART" id="SM00672"/>
    </source>
</evidence>
<dbReference type="PANTHER" id="PTHR12203:SF35">
    <property type="entry name" value="PROTEIN O-GLUCOSYLTRANSFERASE 1"/>
    <property type="match status" value="1"/>
</dbReference>
<evidence type="ECO:0000256" key="2">
    <source>
        <dbReference type="ARBA" id="ARBA00022679"/>
    </source>
</evidence>
<accession>A0A835Y6G1</accession>
<sequence length="292" mass="33334">MVWRDRVACGGKLEMGPFLEWAKYVTTTTGTKKIVIIKDGKIGFPVEGQETIWNETCPGPCHGLLLAHMKGGHEDVLVPLLAGMQLQGWGLHSYPWEKKIDKAIFRGSGFCHAKRFSYTNGACSRTYLAARVANNPEWREHIDAGLLNPGRFKSLQFNGSFPVSVEDSAHFRFTLNLDGITASSRLSKLLALNSVVLKQASPHVEWYYRSLLPNVHYLPFWDHGRDDILCVLEQRKRHPDKILKKIAQNGQAFAYHYLRPAARRQYFIEALKEYRELFGSDMDDYITQHVRA</sequence>
<dbReference type="EMBL" id="JAEHOE010000023">
    <property type="protein sequence ID" value="KAG2495608.1"/>
    <property type="molecule type" value="Genomic_DNA"/>
</dbReference>
<protein>
    <recommendedName>
        <fullName evidence="3">Glycosyl transferase CAP10 domain-containing protein</fullName>
    </recommendedName>
</protein>
<keyword evidence="5" id="KW-1185">Reference proteome</keyword>
<dbReference type="SMART" id="SM00672">
    <property type="entry name" value="CAP10"/>
    <property type="match status" value="1"/>
</dbReference>
<dbReference type="PANTHER" id="PTHR12203">
    <property type="entry name" value="KDEL LYS-ASP-GLU-LEU CONTAINING - RELATED"/>
    <property type="match status" value="1"/>
</dbReference>
<evidence type="ECO:0000313" key="5">
    <source>
        <dbReference type="Proteomes" id="UP000612055"/>
    </source>
</evidence>
<evidence type="ECO:0000256" key="1">
    <source>
        <dbReference type="ARBA" id="ARBA00010118"/>
    </source>
</evidence>
<dbReference type="GO" id="GO:0016740">
    <property type="term" value="F:transferase activity"/>
    <property type="evidence" value="ECO:0007669"/>
    <property type="project" value="UniProtKB-KW"/>
</dbReference>